<accession>A0AAV2JR43</accession>
<organism evidence="2 3">
    <name type="scientific">Knipowitschia caucasica</name>
    <name type="common">Caucasian dwarf goby</name>
    <name type="synonym">Pomatoschistus caucasicus</name>
    <dbReference type="NCBI Taxonomy" id="637954"/>
    <lineage>
        <taxon>Eukaryota</taxon>
        <taxon>Metazoa</taxon>
        <taxon>Chordata</taxon>
        <taxon>Craniata</taxon>
        <taxon>Vertebrata</taxon>
        <taxon>Euteleostomi</taxon>
        <taxon>Actinopterygii</taxon>
        <taxon>Neopterygii</taxon>
        <taxon>Teleostei</taxon>
        <taxon>Neoteleostei</taxon>
        <taxon>Acanthomorphata</taxon>
        <taxon>Gobiaria</taxon>
        <taxon>Gobiiformes</taxon>
        <taxon>Gobioidei</taxon>
        <taxon>Gobiidae</taxon>
        <taxon>Gobiinae</taxon>
        <taxon>Knipowitschia</taxon>
    </lineage>
</organism>
<evidence type="ECO:0000256" key="1">
    <source>
        <dbReference type="SAM" id="MobiDB-lite"/>
    </source>
</evidence>
<evidence type="ECO:0000313" key="2">
    <source>
        <dbReference type="EMBL" id="CAL1578756.1"/>
    </source>
</evidence>
<feature type="compositionally biased region" description="Basic and acidic residues" evidence="1">
    <location>
        <begin position="45"/>
        <end position="55"/>
    </location>
</feature>
<reference evidence="2 3" key="1">
    <citation type="submission" date="2024-04" db="EMBL/GenBank/DDBJ databases">
        <authorList>
            <person name="Waldvogel A.-M."/>
            <person name="Schoenle A."/>
        </authorList>
    </citation>
    <scope>NUCLEOTIDE SEQUENCE [LARGE SCALE GENOMIC DNA]</scope>
</reference>
<sequence length="80" mass="8859">MRSLGGLALIVAAASVFLYLLSTHLPRLEKLREPGELEEGEEQEEYRQNNDREDPLSQPISAQPISSQPISSQLHKTTGS</sequence>
<dbReference type="AlphaFoldDB" id="A0AAV2JR43"/>
<name>A0AAV2JR43_KNICA</name>
<feature type="compositionally biased region" description="Low complexity" evidence="1">
    <location>
        <begin position="57"/>
        <end position="73"/>
    </location>
</feature>
<dbReference type="EMBL" id="OZ035835">
    <property type="protein sequence ID" value="CAL1578756.1"/>
    <property type="molecule type" value="Genomic_DNA"/>
</dbReference>
<protein>
    <submittedName>
        <fullName evidence="2">Uncharacterized protein</fullName>
    </submittedName>
</protein>
<keyword evidence="3" id="KW-1185">Reference proteome</keyword>
<proteinExistence type="predicted"/>
<feature type="region of interest" description="Disordered" evidence="1">
    <location>
        <begin position="32"/>
        <end position="80"/>
    </location>
</feature>
<dbReference type="Proteomes" id="UP001497482">
    <property type="component" value="Chromosome 13"/>
</dbReference>
<evidence type="ECO:0000313" key="3">
    <source>
        <dbReference type="Proteomes" id="UP001497482"/>
    </source>
</evidence>
<gene>
    <name evidence="2" type="ORF">KC01_LOCUS9872</name>
</gene>